<keyword evidence="3 7" id="KW-0227">DNA damage</keyword>
<dbReference type="InterPro" id="IPR037278">
    <property type="entry name" value="ARFGAP/RecO"/>
</dbReference>
<evidence type="ECO:0000259" key="8">
    <source>
        <dbReference type="Pfam" id="PF11967"/>
    </source>
</evidence>
<comment type="caution">
    <text evidence="9">The sequence shown here is derived from an EMBL/GenBank/DDBJ whole genome shotgun (WGS) entry which is preliminary data.</text>
</comment>
<dbReference type="GO" id="GO:0006302">
    <property type="term" value="P:double-strand break repair"/>
    <property type="evidence" value="ECO:0007669"/>
    <property type="project" value="TreeGrafter"/>
</dbReference>
<dbReference type="InterPro" id="IPR012340">
    <property type="entry name" value="NA-bd_OB-fold"/>
</dbReference>
<dbReference type="InterPro" id="IPR042242">
    <property type="entry name" value="RecO_C"/>
</dbReference>
<dbReference type="Gene3D" id="1.20.1440.120">
    <property type="entry name" value="Recombination protein O, C-terminal domain"/>
    <property type="match status" value="1"/>
</dbReference>
<dbReference type="InterPro" id="IPR003717">
    <property type="entry name" value="RecO"/>
</dbReference>
<dbReference type="InterPro" id="IPR022572">
    <property type="entry name" value="DNA_rep/recomb_RecO_N"/>
</dbReference>
<keyword evidence="4 7" id="KW-0233">DNA recombination</keyword>
<dbReference type="AlphaFoldDB" id="A0A2M7G2T8"/>
<dbReference type="Pfam" id="PF11967">
    <property type="entry name" value="RecO_N"/>
    <property type="match status" value="1"/>
</dbReference>
<accession>A0A2M7G2T8</accession>
<dbReference type="PANTHER" id="PTHR33991">
    <property type="entry name" value="DNA REPAIR PROTEIN RECO"/>
    <property type="match status" value="1"/>
</dbReference>
<dbReference type="Proteomes" id="UP000231019">
    <property type="component" value="Unassembled WGS sequence"/>
</dbReference>
<dbReference type="GO" id="GO:0043590">
    <property type="term" value="C:bacterial nucleoid"/>
    <property type="evidence" value="ECO:0007669"/>
    <property type="project" value="TreeGrafter"/>
</dbReference>
<dbReference type="PANTHER" id="PTHR33991:SF1">
    <property type="entry name" value="DNA REPAIR PROTEIN RECO"/>
    <property type="match status" value="1"/>
</dbReference>
<protein>
    <recommendedName>
        <fullName evidence="2 7">DNA repair protein RecO</fullName>
    </recommendedName>
    <alternativeName>
        <fullName evidence="6 7">Recombination protein O</fullName>
    </alternativeName>
</protein>
<dbReference type="SUPFAM" id="SSF57863">
    <property type="entry name" value="ArfGap/RecO-like zinc finger"/>
    <property type="match status" value="1"/>
</dbReference>
<comment type="similarity">
    <text evidence="1 7">Belongs to the RecO family.</text>
</comment>
<proteinExistence type="inferred from homology"/>
<evidence type="ECO:0000256" key="1">
    <source>
        <dbReference type="ARBA" id="ARBA00007452"/>
    </source>
</evidence>
<dbReference type="GO" id="GO:0006310">
    <property type="term" value="P:DNA recombination"/>
    <property type="evidence" value="ECO:0007669"/>
    <property type="project" value="UniProtKB-UniRule"/>
</dbReference>
<dbReference type="Pfam" id="PF02565">
    <property type="entry name" value="RecO_C"/>
    <property type="match status" value="1"/>
</dbReference>
<organism evidence="9 10">
    <name type="scientific">bacterium (Candidatus Blackallbacteria) CG17_big_fil_post_rev_8_21_14_2_50_48_46</name>
    <dbReference type="NCBI Taxonomy" id="2014261"/>
    <lineage>
        <taxon>Bacteria</taxon>
        <taxon>Candidatus Blackallbacteria</taxon>
    </lineage>
</organism>
<evidence type="ECO:0000256" key="2">
    <source>
        <dbReference type="ARBA" id="ARBA00021310"/>
    </source>
</evidence>
<dbReference type="EMBL" id="PFFQ01000041">
    <property type="protein sequence ID" value="PIW15959.1"/>
    <property type="molecule type" value="Genomic_DNA"/>
</dbReference>
<comment type="function">
    <text evidence="7">Involved in DNA repair and RecF pathway recombination.</text>
</comment>
<evidence type="ECO:0000256" key="4">
    <source>
        <dbReference type="ARBA" id="ARBA00023172"/>
    </source>
</evidence>
<evidence type="ECO:0000313" key="10">
    <source>
        <dbReference type="Proteomes" id="UP000231019"/>
    </source>
</evidence>
<evidence type="ECO:0000256" key="3">
    <source>
        <dbReference type="ARBA" id="ARBA00022763"/>
    </source>
</evidence>
<dbReference type="Gene3D" id="2.40.50.140">
    <property type="entry name" value="Nucleic acid-binding proteins"/>
    <property type="match status" value="1"/>
</dbReference>
<dbReference type="NCBIfam" id="TIGR00613">
    <property type="entry name" value="reco"/>
    <property type="match status" value="1"/>
</dbReference>
<dbReference type="SUPFAM" id="SSF50249">
    <property type="entry name" value="Nucleic acid-binding proteins"/>
    <property type="match status" value="1"/>
</dbReference>
<feature type="domain" description="DNA replication/recombination mediator RecO N-terminal" evidence="8">
    <location>
        <begin position="12"/>
        <end position="86"/>
    </location>
</feature>
<evidence type="ECO:0000256" key="7">
    <source>
        <dbReference type="HAMAP-Rule" id="MF_00201"/>
    </source>
</evidence>
<dbReference type="HAMAP" id="MF_00201">
    <property type="entry name" value="RecO"/>
    <property type="match status" value="1"/>
</dbReference>
<name>A0A2M7G2T8_9BACT</name>
<keyword evidence="5 7" id="KW-0234">DNA repair</keyword>
<gene>
    <name evidence="7 9" type="primary">recO</name>
    <name evidence="9" type="ORF">COW36_14675</name>
</gene>
<reference evidence="9 10" key="1">
    <citation type="submission" date="2017-09" db="EMBL/GenBank/DDBJ databases">
        <title>Depth-based differentiation of microbial function through sediment-hosted aquifers and enrichment of novel symbionts in the deep terrestrial subsurface.</title>
        <authorList>
            <person name="Probst A.J."/>
            <person name="Ladd B."/>
            <person name="Jarett J.K."/>
            <person name="Geller-Mcgrath D.E."/>
            <person name="Sieber C.M."/>
            <person name="Emerson J.B."/>
            <person name="Anantharaman K."/>
            <person name="Thomas B.C."/>
            <person name="Malmstrom R."/>
            <person name="Stieglmeier M."/>
            <person name="Klingl A."/>
            <person name="Woyke T."/>
            <person name="Ryan C.M."/>
            <person name="Banfield J.F."/>
        </authorList>
    </citation>
    <scope>NUCLEOTIDE SEQUENCE [LARGE SCALE GENOMIC DNA]</scope>
    <source>
        <strain evidence="9">CG17_big_fil_post_rev_8_21_14_2_50_48_46</strain>
    </source>
</reference>
<evidence type="ECO:0000256" key="6">
    <source>
        <dbReference type="ARBA" id="ARBA00033409"/>
    </source>
</evidence>
<sequence length="266" mass="30774">MSNLPPNRHPFEVEAFALKHYDFNEHDRVIVLFSRKYGLLRAVAKGVRRPKSKLAGHLDLLRCNHVLLERGRNLHKIIQCDSLHSFPGLTRDYDALTHALALGEIMATFCQEEDPNEYLFVMLLHALEALSSGTDPLTLLIWFELHLLYELGYEQDWEFCRGCEIDFRPRDYHFFDTLEGGLRCEDCKRKQSSQFLSYEQVATIRDLQASAEPPTGVPEIKHIALKQIQTMLQNYLELLAEKPMKALSFLQETSLEAIVSKEMRKP</sequence>
<evidence type="ECO:0000256" key="5">
    <source>
        <dbReference type="ARBA" id="ARBA00023204"/>
    </source>
</evidence>
<evidence type="ECO:0000313" key="9">
    <source>
        <dbReference type="EMBL" id="PIW15959.1"/>
    </source>
</evidence>